<dbReference type="AlphaFoldDB" id="A0A849VUE9"/>
<dbReference type="Pfam" id="PF10016">
    <property type="entry name" value="DUF2259"/>
    <property type="match status" value="1"/>
</dbReference>
<sequence length="245" mass="26350">MSPYRRLAIGLLLGLFPAATASYAGDAAKLNILGFSKDGGVFAFEEYGIQDGSGFPYANRFYIDTASDKFLPKTPVRVRLDDEHSSLEEARDKAARDAQGLTSLTDVELRANIGFTVASNPVTELSADPFKVRVNPRPIFPALDPALAITLEEIAAPASEMCQNMGDIKGFRLTLADDKPGAAPQLLHADETVPTSRGCPLGYSIGAVQTYYPQGASPVVAVLVAIRAFGFEGPDHRWMAVTTRR</sequence>
<feature type="chain" id="PRO_5032735492" evidence="1">
    <location>
        <begin position="25"/>
        <end position="245"/>
    </location>
</feature>
<name>A0A849VUE9_9HYPH</name>
<evidence type="ECO:0000313" key="3">
    <source>
        <dbReference type="Proteomes" id="UP000550508"/>
    </source>
</evidence>
<feature type="signal peptide" evidence="1">
    <location>
        <begin position="1"/>
        <end position="24"/>
    </location>
</feature>
<dbReference type="EMBL" id="JABUMX010000002">
    <property type="protein sequence ID" value="NTS31473.1"/>
    <property type="molecule type" value="Genomic_DNA"/>
</dbReference>
<reference evidence="2 3" key="1">
    <citation type="submission" date="2020-05" db="EMBL/GenBank/DDBJ databases">
        <authorList>
            <person name="Kim M.K."/>
        </authorList>
    </citation>
    <scope>NUCLEOTIDE SEQUENCE [LARGE SCALE GENOMIC DNA]</scope>
    <source>
        <strain evidence="2 3">BT25</strain>
    </source>
</reference>
<keyword evidence="1" id="KW-0732">Signal</keyword>
<comment type="caution">
    <text evidence="2">The sequence shown here is derived from an EMBL/GenBank/DDBJ whole genome shotgun (WGS) entry which is preliminary data.</text>
</comment>
<protein>
    <submittedName>
        <fullName evidence="2">DUF2259 domain-containing protein</fullName>
    </submittedName>
</protein>
<dbReference type="RefSeq" id="WP_174208045.1">
    <property type="nucleotide sequence ID" value="NZ_JABUMX010000002.1"/>
</dbReference>
<accession>A0A849VUE9</accession>
<dbReference type="InterPro" id="IPR018725">
    <property type="entry name" value="DUF2259_secreted"/>
</dbReference>
<dbReference type="Proteomes" id="UP000550508">
    <property type="component" value="Unassembled WGS sequence"/>
</dbReference>
<organism evidence="2 3">
    <name type="scientific">Phyllobacterium pellucidum</name>
    <dbReference type="NCBI Taxonomy" id="2740464"/>
    <lineage>
        <taxon>Bacteria</taxon>
        <taxon>Pseudomonadati</taxon>
        <taxon>Pseudomonadota</taxon>
        <taxon>Alphaproteobacteria</taxon>
        <taxon>Hyphomicrobiales</taxon>
        <taxon>Phyllobacteriaceae</taxon>
        <taxon>Phyllobacterium</taxon>
    </lineage>
</organism>
<gene>
    <name evidence="2" type="ORF">HQ945_09440</name>
</gene>
<evidence type="ECO:0000313" key="2">
    <source>
        <dbReference type="EMBL" id="NTS31473.1"/>
    </source>
</evidence>
<evidence type="ECO:0000256" key="1">
    <source>
        <dbReference type="SAM" id="SignalP"/>
    </source>
</evidence>
<proteinExistence type="predicted"/>
<keyword evidence="3" id="KW-1185">Reference proteome</keyword>